<evidence type="ECO:0000256" key="3">
    <source>
        <dbReference type="ARBA" id="ARBA00022692"/>
    </source>
</evidence>
<keyword evidence="5 8" id="KW-1133">Transmembrane helix</keyword>
<dbReference type="Pfam" id="PF01569">
    <property type="entry name" value="PAP2"/>
    <property type="match status" value="1"/>
</dbReference>
<dbReference type="SUPFAM" id="SSF48317">
    <property type="entry name" value="Acid phosphatase/Vanadium-dependent haloperoxidase"/>
    <property type="match status" value="1"/>
</dbReference>
<feature type="compositionally biased region" description="Low complexity" evidence="7">
    <location>
        <begin position="215"/>
        <end position="227"/>
    </location>
</feature>
<feature type="transmembrane region" description="Helical" evidence="8">
    <location>
        <begin position="144"/>
        <end position="161"/>
    </location>
</feature>
<dbReference type="InterPro" id="IPR000326">
    <property type="entry name" value="PAP2/HPO"/>
</dbReference>
<dbReference type="PANTHER" id="PTHR14969">
    <property type="entry name" value="SPHINGOSINE-1-PHOSPHATE PHOSPHOHYDROLASE"/>
    <property type="match status" value="1"/>
</dbReference>
<feature type="transmembrane region" description="Helical" evidence="8">
    <location>
        <begin position="66"/>
        <end position="84"/>
    </location>
</feature>
<keyword evidence="11" id="KW-1185">Reference proteome</keyword>
<keyword evidence="2" id="KW-1003">Cell membrane</keyword>
<dbReference type="GO" id="GO:0016787">
    <property type="term" value="F:hydrolase activity"/>
    <property type="evidence" value="ECO:0007669"/>
    <property type="project" value="UniProtKB-KW"/>
</dbReference>
<dbReference type="EMBL" id="RKLP01000003">
    <property type="protein sequence ID" value="RVW10199.1"/>
    <property type="molecule type" value="Genomic_DNA"/>
</dbReference>
<dbReference type="Proteomes" id="UP000286208">
    <property type="component" value="Unassembled WGS sequence"/>
</dbReference>
<dbReference type="CDD" id="cd01610">
    <property type="entry name" value="PAP2_like"/>
    <property type="match status" value="1"/>
</dbReference>
<evidence type="ECO:0000256" key="2">
    <source>
        <dbReference type="ARBA" id="ARBA00022475"/>
    </source>
</evidence>
<evidence type="ECO:0000256" key="1">
    <source>
        <dbReference type="ARBA" id="ARBA00004651"/>
    </source>
</evidence>
<organism evidence="10 11">
    <name type="scientific">Prescottella agglutinans</name>
    <dbReference type="NCBI Taxonomy" id="1644129"/>
    <lineage>
        <taxon>Bacteria</taxon>
        <taxon>Bacillati</taxon>
        <taxon>Actinomycetota</taxon>
        <taxon>Actinomycetes</taxon>
        <taxon>Mycobacteriales</taxon>
        <taxon>Nocardiaceae</taxon>
        <taxon>Prescottella</taxon>
    </lineage>
</organism>
<reference evidence="10 11" key="1">
    <citation type="submission" date="2018-11" db="EMBL/GenBank/DDBJ databases">
        <title>Rhodococcus spongicola sp. nov. and Rhodococcus xishaensis sp. nov. from marine sponges.</title>
        <authorList>
            <person name="Li L."/>
            <person name="Lin H.W."/>
        </authorList>
    </citation>
    <scope>NUCLEOTIDE SEQUENCE [LARGE SCALE GENOMIC DNA]</scope>
    <source>
        <strain evidence="10 11">CCTCC AB2014297</strain>
    </source>
</reference>
<name>A0A438BGN7_9NOCA</name>
<feature type="transmembrane region" description="Helical" evidence="8">
    <location>
        <begin position="37"/>
        <end position="57"/>
    </location>
</feature>
<feature type="compositionally biased region" description="Low complexity" evidence="7">
    <location>
        <begin position="198"/>
        <end position="207"/>
    </location>
</feature>
<sequence>MMLIAASVIVVALYLLRDVSAAIYRAIVPHTAELPGVGLIADVGLLVLVALFALLAVQMWRTRSPFLGDLLMGGFGVVVAYALSEMVKSLVAEDRPCRTQVALPDCPTVGDWSFPSNHTVIAIGLATAIVLASEQALSSLQRGLVIALAVLIGATRVLQGVHYPHDVLAGAVVGSSVTIAVVVMLVPWARGKARALGRRASGSARPAPDSPPVDSPAADGPAADIEA</sequence>
<evidence type="ECO:0000256" key="4">
    <source>
        <dbReference type="ARBA" id="ARBA00022801"/>
    </source>
</evidence>
<dbReference type="OrthoDB" id="5243958at2"/>
<comment type="caution">
    <text evidence="10">The sequence shown here is derived from an EMBL/GenBank/DDBJ whole genome shotgun (WGS) entry which is preliminary data.</text>
</comment>
<feature type="transmembrane region" description="Helical" evidence="8">
    <location>
        <begin position="112"/>
        <end position="132"/>
    </location>
</feature>
<feature type="region of interest" description="Disordered" evidence="7">
    <location>
        <begin position="196"/>
        <end position="227"/>
    </location>
</feature>
<feature type="domain" description="Phosphatidic acid phosphatase type 2/haloperoxidase" evidence="9">
    <location>
        <begin position="70"/>
        <end position="182"/>
    </location>
</feature>
<dbReference type="Gene3D" id="1.20.144.10">
    <property type="entry name" value="Phosphatidic acid phosphatase type 2/haloperoxidase"/>
    <property type="match status" value="1"/>
</dbReference>
<evidence type="ECO:0000256" key="6">
    <source>
        <dbReference type="ARBA" id="ARBA00023136"/>
    </source>
</evidence>
<keyword evidence="4" id="KW-0378">Hydrolase</keyword>
<feature type="transmembrane region" description="Helical" evidence="8">
    <location>
        <begin position="167"/>
        <end position="189"/>
    </location>
</feature>
<evidence type="ECO:0000256" key="7">
    <source>
        <dbReference type="SAM" id="MobiDB-lite"/>
    </source>
</evidence>
<comment type="subcellular location">
    <subcellularLocation>
        <location evidence="1">Cell membrane</location>
        <topology evidence="1">Multi-pass membrane protein</topology>
    </subcellularLocation>
</comment>
<evidence type="ECO:0000313" key="11">
    <source>
        <dbReference type="Proteomes" id="UP000286208"/>
    </source>
</evidence>
<dbReference type="PANTHER" id="PTHR14969:SF62">
    <property type="entry name" value="DECAPRENYLPHOSPHORYL-5-PHOSPHORIBOSE PHOSPHATASE RV3807C-RELATED"/>
    <property type="match status" value="1"/>
</dbReference>
<evidence type="ECO:0000256" key="5">
    <source>
        <dbReference type="ARBA" id="ARBA00022989"/>
    </source>
</evidence>
<dbReference type="GO" id="GO:0005886">
    <property type="term" value="C:plasma membrane"/>
    <property type="evidence" value="ECO:0007669"/>
    <property type="project" value="UniProtKB-SubCell"/>
</dbReference>
<evidence type="ECO:0000259" key="9">
    <source>
        <dbReference type="SMART" id="SM00014"/>
    </source>
</evidence>
<gene>
    <name evidence="10" type="ORF">EGT67_08325</name>
</gene>
<protein>
    <submittedName>
        <fullName evidence="10">Phosphatase PAP2 family protein</fullName>
    </submittedName>
</protein>
<evidence type="ECO:0000313" key="10">
    <source>
        <dbReference type="EMBL" id="RVW10199.1"/>
    </source>
</evidence>
<evidence type="ECO:0000256" key="8">
    <source>
        <dbReference type="SAM" id="Phobius"/>
    </source>
</evidence>
<keyword evidence="6 8" id="KW-0472">Membrane</keyword>
<dbReference type="SMART" id="SM00014">
    <property type="entry name" value="acidPPc"/>
    <property type="match status" value="1"/>
</dbReference>
<accession>A0A438BGN7</accession>
<proteinExistence type="predicted"/>
<keyword evidence="3 8" id="KW-0812">Transmembrane</keyword>
<dbReference type="InterPro" id="IPR036938">
    <property type="entry name" value="PAP2/HPO_sf"/>
</dbReference>
<dbReference type="AlphaFoldDB" id="A0A438BGN7"/>